<proteinExistence type="predicted"/>
<evidence type="ECO:0000313" key="1">
    <source>
        <dbReference type="EMBL" id="KAJ9054652.1"/>
    </source>
</evidence>
<sequence>MTDRRSEFIGNEFTRLLQEWYIPTAGLAPADVQVHGRDACLVIGKVLEEFAVMQAKYKFFINPQPLLENDNSSKPVSGYGPGHTLGTCDQEPHKFPGLDNIMKGYTGSSISEASFYGHSQPACPSPSTTQECVLSPASSSMALFSHHTQAAANQNPLSVMASRTSYLSQGVN</sequence>
<dbReference type="EMBL" id="QTSX02006431">
    <property type="protein sequence ID" value="KAJ9054652.1"/>
    <property type="molecule type" value="Genomic_DNA"/>
</dbReference>
<dbReference type="Proteomes" id="UP001165960">
    <property type="component" value="Unassembled WGS sequence"/>
</dbReference>
<comment type="caution">
    <text evidence="1">The sequence shown here is derived from an EMBL/GenBank/DDBJ whole genome shotgun (WGS) entry which is preliminary data.</text>
</comment>
<evidence type="ECO:0000313" key="2">
    <source>
        <dbReference type="Proteomes" id="UP001165960"/>
    </source>
</evidence>
<gene>
    <name evidence="1" type="ORF">DSO57_1011883</name>
</gene>
<accession>A0ACC2RX30</accession>
<reference evidence="1" key="1">
    <citation type="submission" date="2022-04" db="EMBL/GenBank/DDBJ databases">
        <title>Genome of the entomopathogenic fungus Entomophthora muscae.</title>
        <authorList>
            <person name="Elya C."/>
            <person name="Lovett B.R."/>
            <person name="Lee E."/>
            <person name="Macias A.M."/>
            <person name="Hajek A.E."/>
            <person name="De Bivort B.L."/>
            <person name="Kasson M.T."/>
            <person name="De Fine Licht H.H."/>
            <person name="Stajich J.E."/>
        </authorList>
    </citation>
    <scope>NUCLEOTIDE SEQUENCE</scope>
    <source>
        <strain evidence="1">Berkeley</strain>
    </source>
</reference>
<keyword evidence="2" id="KW-1185">Reference proteome</keyword>
<organism evidence="1 2">
    <name type="scientific">Entomophthora muscae</name>
    <dbReference type="NCBI Taxonomy" id="34485"/>
    <lineage>
        <taxon>Eukaryota</taxon>
        <taxon>Fungi</taxon>
        <taxon>Fungi incertae sedis</taxon>
        <taxon>Zoopagomycota</taxon>
        <taxon>Entomophthoromycotina</taxon>
        <taxon>Entomophthoromycetes</taxon>
        <taxon>Entomophthorales</taxon>
        <taxon>Entomophthoraceae</taxon>
        <taxon>Entomophthora</taxon>
    </lineage>
</organism>
<protein>
    <submittedName>
        <fullName evidence="1">Uncharacterized protein</fullName>
    </submittedName>
</protein>
<name>A0ACC2RX30_9FUNG</name>